<dbReference type="Pfam" id="PF12836">
    <property type="entry name" value="HHH_3"/>
    <property type="match status" value="3"/>
</dbReference>
<protein>
    <recommendedName>
        <fullName evidence="3">Helix-hairpin-helix domain-containing protein</fullName>
    </recommendedName>
</protein>
<dbReference type="InterPro" id="IPR051675">
    <property type="entry name" value="Endo/Exo/Phosphatase_dom_1"/>
</dbReference>
<accession>J9CD81</accession>
<keyword evidence="1" id="KW-0812">Transmembrane</keyword>
<organism evidence="2">
    <name type="scientific">gut metagenome</name>
    <dbReference type="NCBI Taxonomy" id="749906"/>
    <lineage>
        <taxon>unclassified sequences</taxon>
        <taxon>metagenomes</taxon>
        <taxon>organismal metagenomes</taxon>
    </lineage>
</organism>
<sequence length="325" mass="37440">MLPNIHTESEMKHINQHFLYFSRSQQAGILALTLLLATALWVPGIYRTYQNQKVADEQPDSLSAIQQQEILDFLTHLQARTSQQKNSKWQETADRLTHQIPAIKPFAFNPNDADSVTLCRLGLPGWMAHNILRYRDKGGRFRKPADFQKIYGLDKTTFETLLPYIVIPPEADKHTPSLLLVNASDSLHPKPPEKFAPGTLVELNSADTTILKKIPGIGSAIARSIVNYRQQLGGFYAIEQLQDIRLDYNQLRSWFSIDESCIRRIPVNKASVERLQRHPYINFYQAKALVEHRRKKGRLLNLKPFVLLEEFSPQDLERIQHYLSF</sequence>
<keyword evidence="1" id="KW-0472">Membrane</keyword>
<dbReference type="SUPFAM" id="SSF47781">
    <property type="entry name" value="RuvA domain 2-like"/>
    <property type="match status" value="3"/>
</dbReference>
<dbReference type="AlphaFoldDB" id="J9CD81"/>
<dbReference type="GO" id="GO:0015628">
    <property type="term" value="P:protein secretion by the type II secretion system"/>
    <property type="evidence" value="ECO:0007669"/>
    <property type="project" value="TreeGrafter"/>
</dbReference>
<comment type="caution">
    <text evidence="2">The sequence shown here is derived from an EMBL/GenBank/DDBJ whole genome shotgun (WGS) entry which is preliminary data.</text>
</comment>
<keyword evidence="1" id="KW-1133">Transmembrane helix</keyword>
<evidence type="ECO:0008006" key="3">
    <source>
        <dbReference type="Google" id="ProtNLM"/>
    </source>
</evidence>
<gene>
    <name evidence="2" type="ORF">EVA_13964</name>
</gene>
<dbReference type="EMBL" id="AMCI01004517">
    <property type="protein sequence ID" value="EJW97930.1"/>
    <property type="molecule type" value="Genomic_DNA"/>
</dbReference>
<evidence type="ECO:0000256" key="1">
    <source>
        <dbReference type="SAM" id="Phobius"/>
    </source>
</evidence>
<evidence type="ECO:0000313" key="2">
    <source>
        <dbReference type="EMBL" id="EJW97930.1"/>
    </source>
</evidence>
<dbReference type="GO" id="GO:0015627">
    <property type="term" value="C:type II protein secretion system complex"/>
    <property type="evidence" value="ECO:0007669"/>
    <property type="project" value="TreeGrafter"/>
</dbReference>
<feature type="transmembrane region" description="Helical" evidence="1">
    <location>
        <begin position="27"/>
        <end position="46"/>
    </location>
</feature>
<proteinExistence type="predicted"/>
<dbReference type="Gene3D" id="1.10.150.280">
    <property type="entry name" value="AF1531-like domain"/>
    <property type="match status" value="1"/>
</dbReference>
<dbReference type="PANTHER" id="PTHR21180:SF32">
    <property type="entry name" value="ENDONUCLEASE_EXONUCLEASE_PHOSPHATASE FAMILY DOMAIN-CONTAINING PROTEIN 1"/>
    <property type="match status" value="1"/>
</dbReference>
<dbReference type="PANTHER" id="PTHR21180">
    <property type="entry name" value="ENDONUCLEASE/EXONUCLEASE/PHOSPHATASE FAMILY DOMAIN-CONTAINING PROTEIN 1"/>
    <property type="match status" value="1"/>
</dbReference>
<reference evidence="2" key="1">
    <citation type="journal article" date="2012" name="PLoS ONE">
        <title>Gene sets for utilization of primary and secondary nutrition supplies in the distal gut of endangered iberian lynx.</title>
        <authorList>
            <person name="Alcaide M."/>
            <person name="Messina E."/>
            <person name="Richter M."/>
            <person name="Bargiela R."/>
            <person name="Peplies J."/>
            <person name="Huws S.A."/>
            <person name="Newbold C.J."/>
            <person name="Golyshin P.N."/>
            <person name="Simon M.A."/>
            <person name="Lopez G."/>
            <person name="Yakimov M.M."/>
            <person name="Ferrer M."/>
        </authorList>
    </citation>
    <scope>NUCLEOTIDE SEQUENCE</scope>
</reference>
<name>J9CD81_9ZZZZ</name>
<dbReference type="Gene3D" id="1.10.150.310">
    <property type="entry name" value="Tex RuvX-like domain-like"/>
    <property type="match status" value="1"/>
</dbReference>
<dbReference type="InterPro" id="IPR010994">
    <property type="entry name" value="RuvA_2-like"/>
</dbReference>